<comment type="caution">
    <text evidence="2">The sequence shown here is derived from an EMBL/GenBank/DDBJ whole genome shotgun (WGS) entry which is preliminary data.</text>
</comment>
<gene>
    <name evidence="2" type="ORF">CN585_24515</name>
</gene>
<evidence type="ECO:0000313" key="3">
    <source>
        <dbReference type="Proteomes" id="UP000220841"/>
    </source>
</evidence>
<dbReference type="RefSeq" id="WP_000184671.1">
    <property type="nucleotide sequence ID" value="NZ_JBMEQI010000008.1"/>
</dbReference>
<organism evidence="2 3">
    <name type="scientific">Bacillus toyonensis</name>
    <dbReference type="NCBI Taxonomy" id="155322"/>
    <lineage>
        <taxon>Bacteria</taxon>
        <taxon>Bacillati</taxon>
        <taxon>Bacillota</taxon>
        <taxon>Bacilli</taxon>
        <taxon>Bacillales</taxon>
        <taxon>Bacillaceae</taxon>
        <taxon>Bacillus</taxon>
        <taxon>Bacillus cereus group</taxon>
    </lineage>
</organism>
<proteinExistence type="predicted"/>
<dbReference type="InterPro" id="IPR008841">
    <property type="entry name" value="Siphovirus-type_tail_N"/>
</dbReference>
<accession>A0A2A8H9G4</accession>
<evidence type="ECO:0000259" key="1">
    <source>
        <dbReference type="Pfam" id="PF05709"/>
    </source>
</evidence>
<evidence type="ECO:0000313" key="2">
    <source>
        <dbReference type="EMBL" id="PEP97023.1"/>
    </source>
</evidence>
<dbReference type="Proteomes" id="UP000220841">
    <property type="component" value="Unassembled WGS sequence"/>
</dbReference>
<protein>
    <submittedName>
        <fullName evidence="2">Phage tail family protein</fullName>
    </submittedName>
</protein>
<sequence length="261" mass="29875">MTNQTLTIIQEDGSKFVISSNDKLTVLNFLPNSPFYNTGYEKLDGRHGEIDLGGSFNSRDDIKSLFLAEPHGIDDFYKVRNFMFRLFASQSPFYIVSNREPEKRWKVRVSSKYEVEPQANGNYSLIEIQYKSANAFAESLQSTLEKMQTEYTRTTATFSIDNKGDVEIDPRQMPLRITFKGASENLKIKNKTTKEEWIYTGTTTDKDTIVIDQVRSTKNSLSVVRDTNKKAISLRAGINEFEVTGAKGAFSISFDFRFQYF</sequence>
<dbReference type="Pfam" id="PF05709">
    <property type="entry name" value="Sipho_tail"/>
    <property type="match status" value="1"/>
</dbReference>
<dbReference type="EMBL" id="NUBY01000172">
    <property type="protein sequence ID" value="PEP97023.1"/>
    <property type="molecule type" value="Genomic_DNA"/>
</dbReference>
<name>A0A2A8H9G4_9BACI</name>
<reference evidence="2 3" key="1">
    <citation type="submission" date="2017-09" db="EMBL/GenBank/DDBJ databases">
        <title>Large-scale bioinformatics analysis of Bacillus genomes uncovers conserved roles of natural products in bacterial physiology.</title>
        <authorList>
            <consortium name="Agbiome Team Llc"/>
            <person name="Bleich R.M."/>
            <person name="Grubbs K.J."/>
            <person name="Santa Maria K.C."/>
            <person name="Allen S.E."/>
            <person name="Farag S."/>
            <person name="Shank E.A."/>
            <person name="Bowers A."/>
        </authorList>
    </citation>
    <scope>NUCLEOTIDE SEQUENCE [LARGE SCALE GENOMIC DNA]</scope>
    <source>
        <strain evidence="2 3">AFS021349</strain>
    </source>
</reference>
<dbReference type="AlphaFoldDB" id="A0A2A8H9G4"/>
<feature type="domain" description="Siphovirus-type tail component RIFT-related" evidence="1">
    <location>
        <begin position="28"/>
        <end position="124"/>
    </location>
</feature>